<dbReference type="SUPFAM" id="SSF56425">
    <property type="entry name" value="Succinate dehydrogenase/fumarate reductase flavoprotein, catalytic domain"/>
    <property type="match status" value="1"/>
</dbReference>
<feature type="domain" description="FAD-dependent oxidoreductase 2 FAD-binding" evidence="5">
    <location>
        <begin position="6"/>
        <end position="452"/>
    </location>
</feature>
<dbReference type="HOGENOM" id="CLU_011398_4_4_1"/>
<keyword evidence="2" id="KW-0285">Flavoprotein</keyword>
<keyword evidence="7" id="KW-1185">Reference proteome</keyword>
<dbReference type="EMBL" id="KN847530">
    <property type="protein sequence ID" value="KIW08733.1"/>
    <property type="molecule type" value="Genomic_DNA"/>
</dbReference>
<sequence length="487" mass="53580">MSGGVVYAGGGTKQQMEASIHDTPENMFNYLKLEVGDAVSDSTLRRFCNESTSMLEWLEKHGAKFEGSLCPWKCSYPTDQYYLYYSGNEKAHPFNRNAQPAARGHRFVKPGLDSGSGLWKTLTDSAQKLNVQFKHLCHIESIIMENGRFQGLRALRVTEDHAMFARHKKLSRKAKSLIISSPKRAAKLREQAEEIYKSAALPETIKAKSVVLAAGGFAFNREWVNKFAPQYKNTRPLGSGNDLGFGIRLGQSAGGTTSHMDRFTCWRFLTPPSTFLRGVAVGLNGKRIAAEDQYGATFSEALIHDHGGRGYLILDSEQWREAKARISVESTFPMNVPALWSLYWKHARARSLEKLAKIIGVPADVMNETIQAYNDGVRSESGDPYFKNPEYCSPISKPPFYAIDISIRDSALHFATGLSLGGLRVDEESGSVLSDKGTTIPGVYAAGRNAVGLCSNRYISGLSLADCVFSGRRAGKHAALAARSVLS</sequence>
<gene>
    <name evidence="6" type="ORF">PV09_00674</name>
</gene>
<dbReference type="NCBIfam" id="NF005511">
    <property type="entry name" value="PRK07121.1-4"/>
    <property type="match status" value="1"/>
</dbReference>
<dbReference type="InterPro" id="IPR036188">
    <property type="entry name" value="FAD/NAD-bd_sf"/>
</dbReference>
<dbReference type="VEuPathDB" id="FungiDB:PV09_00674"/>
<dbReference type="Gene3D" id="3.90.700.10">
    <property type="entry name" value="Succinate dehydrogenase/fumarate reductase flavoprotein, catalytic domain"/>
    <property type="match status" value="1"/>
</dbReference>
<keyword evidence="3" id="KW-0274">FAD</keyword>
<dbReference type="GO" id="GO:0008202">
    <property type="term" value="P:steroid metabolic process"/>
    <property type="evidence" value="ECO:0007669"/>
    <property type="project" value="UniProtKB-ARBA"/>
</dbReference>
<evidence type="ECO:0000313" key="7">
    <source>
        <dbReference type="Proteomes" id="UP000053259"/>
    </source>
</evidence>
<dbReference type="InParanoid" id="A0A0D2APW1"/>
<dbReference type="STRING" id="253628.A0A0D2APW1"/>
<dbReference type="InterPro" id="IPR003953">
    <property type="entry name" value="FAD-dep_OxRdtase_2_FAD-bd"/>
</dbReference>
<evidence type="ECO:0000313" key="6">
    <source>
        <dbReference type="EMBL" id="KIW08733.1"/>
    </source>
</evidence>
<evidence type="ECO:0000256" key="2">
    <source>
        <dbReference type="ARBA" id="ARBA00022630"/>
    </source>
</evidence>
<dbReference type="Gene3D" id="3.50.50.60">
    <property type="entry name" value="FAD/NAD(P)-binding domain"/>
    <property type="match status" value="2"/>
</dbReference>
<dbReference type="Pfam" id="PF00890">
    <property type="entry name" value="FAD_binding_2"/>
    <property type="match status" value="1"/>
</dbReference>
<protein>
    <recommendedName>
        <fullName evidence="5">FAD-dependent oxidoreductase 2 FAD-binding domain-containing protein</fullName>
    </recommendedName>
</protein>
<dbReference type="InterPro" id="IPR027477">
    <property type="entry name" value="Succ_DH/fumarate_Rdtase_cat_sf"/>
</dbReference>
<evidence type="ECO:0000256" key="1">
    <source>
        <dbReference type="ARBA" id="ARBA00001974"/>
    </source>
</evidence>
<reference evidence="6 7" key="1">
    <citation type="submission" date="2015-01" db="EMBL/GenBank/DDBJ databases">
        <title>The Genome Sequence of Ochroconis gallopava CBS43764.</title>
        <authorList>
            <consortium name="The Broad Institute Genomics Platform"/>
            <person name="Cuomo C."/>
            <person name="de Hoog S."/>
            <person name="Gorbushina A."/>
            <person name="Stielow B."/>
            <person name="Teixiera M."/>
            <person name="Abouelleil A."/>
            <person name="Chapman S.B."/>
            <person name="Priest M."/>
            <person name="Young S.K."/>
            <person name="Wortman J."/>
            <person name="Nusbaum C."/>
            <person name="Birren B."/>
        </authorList>
    </citation>
    <scope>NUCLEOTIDE SEQUENCE [LARGE SCALE GENOMIC DNA]</scope>
    <source>
        <strain evidence="6 7">CBS 43764</strain>
    </source>
</reference>
<organism evidence="6 7">
    <name type="scientific">Verruconis gallopava</name>
    <dbReference type="NCBI Taxonomy" id="253628"/>
    <lineage>
        <taxon>Eukaryota</taxon>
        <taxon>Fungi</taxon>
        <taxon>Dikarya</taxon>
        <taxon>Ascomycota</taxon>
        <taxon>Pezizomycotina</taxon>
        <taxon>Dothideomycetes</taxon>
        <taxon>Pleosporomycetidae</taxon>
        <taxon>Venturiales</taxon>
        <taxon>Sympoventuriaceae</taxon>
        <taxon>Verruconis</taxon>
    </lineage>
</organism>
<dbReference type="PANTHER" id="PTHR43400:SF10">
    <property type="entry name" value="3-OXOSTEROID 1-DEHYDROGENASE"/>
    <property type="match status" value="1"/>
</dbReference>
<dbReference type="AlphaFoldDB" id="A0A0D2APW1"/>
<evidence type="ECO:0000256" key="3">
    <source>
        <dbReference type="ARBA" id="ARBA00022827"/>
    </source>
</evidence>
<dbReference type="OrthoDB" id="7777654at2759"/>
<comment type="cofactor">
    <cofactor evidence="1">
        <name>FAD</name>
        <dbReference type="ChEBI" id="CHEBI:57692"/>
    </cofactor>
</comment>
<dbReference type="SUPFAM" id="SSF51905">
    <property type="entry name" value="FAD/NAD(P)-binding domain"/>
    <property type="match status" value="1"/>
</dbReference>
<dbReference type="Proteomes" id="UP000053259">
    <property type="component" value="Unassembled WGS sequence"/>
</dbReference>
<evidence type="ECO:0000256" key="4">
    <source>
        <dbReference type="ARBA" id="ARBA00023002"/>
    </source>
</evidence>
<name>A0A0D2APW1_9PEZI</name>
<keyword evidence="4" id="KW-0560">Oxidoreductase</keyword>
<accession>A0A0D2APW1</accession>
<dbReference type="GeneID" id="27308647"/>
<dbReference type="RefSeq" id="XP_016218602.1">
    <property type="nucleotide sequence ID" value="XM_016353449.1"/>
</dbReference>
<evidence type="ECO:0000259" key="5">
    <source>
        <dbReference type="Pfam" id="PF00890"/>
    </source>
</evidence>
<dbReference type="GO" id="GO:0016491">
    <property type="term" value="F:oxidoreductase activity"/>
    <property type="evidence" value="ECO:0007669"/>
    <property type="project" value="UniProtKB-KW"/>
</dbReference>
<dbReference type="InterPro" id="IPR050315">
    <property type="entry name" value="FAD-oxidoreductase_2"/>
</dbReference>
<proteinExistence type="predicted"/>
<dbReference type="PANTHER" id="PTHR43400">
    <property type="entry name" value="FUMARATE REDUCTASE"/>
    <property type="match status" value="1"/>
</dbReference>